<name>A0A9N9FWL8_9GLOM</name>
<protein>
    <submittedName>
        <fullName evidence="2">19303_t:CDS:1</fullName>
    </submittedName>
</protein>
<dbReference type="AlphaFoldDB" id="A0A9N9FWL8"/>
<evidence type="ECO:0000313" key="3">
    <source>
        <dbReference type="Proteomes" id="UP000789759"/>
    </source>
</evidence>
<gene>
    <name evidence="2" type="ORF">CPELLU_LOCUS5392</name>
</gene>
<evidence type="ECO:0000313" key="2">
    <source>
        <dbReference type="EMBL" id="CAG8565206.1"/>
    </source>
</evidence>
<organism evidence="2 3">
    <name type="scientific">Cetraspora pellucida</name>
    <dbReference type="NCBI Taxonomy" id="1433469"/>
    <lineage>
        <taxon>Eukaryota</taxon>
        <taxon>Fungi</taxon>
        <taxon>Fungi incertae sedis</taxon>
        <taxon>Mucoromycota</taxon>
        <taxon>Glomeromycotina</taxon>
        <taxon>Glomeromycetes</taxon>
        <taxon>Diversisporales</taxon>
        <taxon>Gigasporaceae</taxon>
        <taxon>Cetraspora</taxon>
    </lineage>
</organism>
<dbReference type="OrthoDB" id="2429115at2759"/>
<keyword evidence="3" id="KW-1185">Reference proteome</keyword>
<proteinExistence type="predicted"/>
<feature type="region of interest" description="Disordered" evidence="1">
    <location>
        <begin position="238"/>
        <end position="260"/>
    </location>
</feature>
<evidence type="ECO:0000256" key="1">
    <source>
        <dbReference type="SAM" id="MobiDB-lite"/>
    </source>
</evidence>
<accession>A0A9N9FWL8</accession>
<dbReference type="Proteomes" id="UP000789759">
    <property type="component" value="Unassembled WGS sequence"/>
</dbReference>
<sequence>MSTDQAQNTIIKIPYNKRVEQNLKHDLSVFIKENNNKVSEAFDIQIPEFLLEVIITESSKISAQNIANLFIIAMKVRQKEILCWYCFYKAYEDRIKDIKCINKIDNQSARILVYNKIKKLLPDITDINLHQKTFKAKKIYTLLVEIEIEKIQTIICNASAISSLIDNQIQDIIIYFSKKFISIDDSSTLPKTEISITTTPSISLSQISNLEDIVNKNSEFSEIVNVFDGFSDFNSDSNEDKKNIDDTNKNDKYDNETNLKDSTKPKADLCQYAIDHKIDPEKFLIITKAEKNRWTIECFSADLERNI</sequence>
<comment type="caution">
    <text evidence="2">The sequence shown here is derived from an EMBL/GenBank/DDBJ whole genome shotgun (WGS) entry which is preliminary data.</text>
</comment>
<reference evidence="2" key="1">
    <citation type="submission" date="2021-06" db="EMBL/GenBank/DDBJ databases">
        <authorList>
            <person name="Kallberg Y."/>
            <person name="Tangrot J."/>
            <person name="Rosling A."/>
        </authorList>
    </citation>
    <scope>NUCLEOTIDE SEQUENCE</scope>
    <source>
        <strain evidence="2">FL966</strain>
    </source>
</reference>
<dbReference type="EMBL" id="CAJVQA010003064">
    <property type="protein sequence ID" value="CAG8565206.1"/>
    <property type="molecule type" value="Genomic_DNA"/>
</dbReference>